<dbReference type="PANTHER" id="PTHR43869:SF1">
    <property type="entry name" value="GLYCINE BETAINE_PROLINE BETAINE TRANSPORT SYSTEM ATP-BINDING PROTEIN PROV"/>
    <property type="match status" value="1"/>
</dbReference>
<dbReference type="PROSITE" id="PS51371">
    <property type="entry name" value="CBS"/>
    <property type="match status" value="1"/>
</dbReference>
<dbReference type="InterPro" id="IPR000644">
    <property type="entry name" value="CBS_dom"/>
</dbReference>
<dbReference type="NCBIfam" id="TIGR01186">
    <property type="entry name" value="proV"/>
    <property type="match status" value="1"/>
</dbReference>
<gene>
    <name evidence="8" type="ORF">METZ01_LOCUS60436</name>
</gene>
<evidence type="ECO:0000256" key="1">
    <source>
        <dbReference type="ARBA" id="ARBA00005417"/>
    </source>
</evidence>
<keyword evidence="2" id="KW-0813">Transport</keyword>
<keyword evidence="4" id="KW-0067">ATP-binding</keyword>
<sequence length="400" mass="44398">MSQNQSKPQITCSGLWKIFGSNPEKILQNLDPGLSRAQVQERTGHVIAVKDVSFEVQEGETFVVMGLSGSGKSTLVRCISRLVEPTKGGVWIDRDDVMAMSERQLIELRRHRMSMVFQHFGLLPHRRVIENIGYGLEVRGMARDERENKASEVLDMVGLQGWGNHYPRELSGGMQQRVGLARALAVDPEIMLFDEPFSALDPLIRRDMQDELLKLQSVVRKTMVFITHDFLEAIKMGDHIAIMKDGEFVQIGTPEEIVANPADDYVRDFSVDVPRHKVLTVKSIMKVDCCRCEPEESVGTSLQKMDQHGSPIAYVVDSKGAYLGTLSHDRVIGVDHSKPAKNFTVEQQTTSPSALIESLIVQAARSSHSIPVVDAENHLIGCVDQKSILFAIEGSGAPLT</sequence>
<dbReference type="EMBL" id="UINC01003585">
    <property type="protein sequence ID" value="SVA07582.1"/>
    <property type="molecule type" value="Genomic_DNA"/>
</dbReference>
<dbReference type="SUPFAM" id="SSF54631">
    <property type="entry name" value="CBS-domain pair"/>
    <property type="match status" value="1"/>
</dbReference>
<feature type="domain" description="CBS" evidence="7">
    <location>
        <begin position="336"/>
        <end position="399"/>
    </location>
</feature>
<dbReference type="GO" id="GO:0016020">
    <property type="term" value="C:membrane"/>
    <property type="evidence" value="ECO:0007669"/>
    <property type="project" value="InterPro"/>
</dbReference>
<dbReference type="InterPro" id="IPR027417">
    <property type="entry name" value="P-loop_NTPase"/>
</dbReference>
<evidence type="ECO:0000256" key="3">
    <source>
        <dbReference type="ARBA" id="ARBA00022741"/>
    </source>
</evidence>
<dbReference type="SUPFAM" id="SSF52540">
    <property type="entry name" value="P-loop containing nucleoside triphosphate hydrolases"/>
    <property type="match status" value="1"/>
</dbReference>
<reference evidence="8" key="1">
    <citation type="submission" date="2018-05" db="EMBL/GenBank/DDBJ databases">
        <authorList>
            <person name="Lanie J.A."/>
            <person name="Ng W.-L."/>
            <person name="Kazmierczak K.M."/>
            <person name="Andrzejewski T.M."/>
            <person name="Davidsen T.M."/>
            <person name="Wayne K.J."/>
            <person name="Tettelin H."/>
            <person name="Glass J.I."/>
            <person name="Rusch D."/>
            <person name="Podicherti R."/>
            <person name="Tsui H.-C.T."/>
            <person name="Winkler M.E."/>
        </authorList>
    </citation>
    <scope>NUCLEOTIDE SEQUENCE</scope>
</reference>
<comment type="similarity">
    <text evidence="1">Belongs to the ABC transporter superfamily.</text>
</comment>
<keyword evidence="3" id="KW-0547">Nucleotide-binding</keyword>
<dbReference type="InterPro" id="IPR005892">
    <property type="entry name" value="Gly-betaine_transp_ATP-bd"/>
</dbReference>
<protein>
    <recommendedName>
        <fullName evidence="9">ABC transporter domain-containing protein</fullName>
    </recommendedName>
</protein>
<dbReference type="InterPro" id="IPR046342">
    <property type="entry name" value="CBS_dom_sf"/>
</dbReference>
<name>A0A381SU81_9ZZZZ</name>
<dbReference type="AlphaFoldDB" id="A0A381SU81"/>
<dbReference type="Gene3D" id="3.10.580.10">
    <property type="entry name" value="CBS-domain"/>
    <property type="match status" value="1"/>
</dbReference>
<feature type="domain" description="ABC transporter" evidence="6">
    <location>
        <begin position="34"/>
        <end position="270"/>
    </location>
</feature>
<dbReference type="GO" id="GO:0006865">
    <property type="term" value="P:amino acid transport"/>
    <property type="evidence" value="ECO:0007669"/>
    <property type="project" value="UniProtKB-KW"/>
</dbReference>
<dbReference type="GO" id="GO:0006950">
    <property type="term" value="P:response to stress"/>
    <property type="evidence" value="ECO:0007669"/>
    <property type="project" value="UniProtKB-ARBA"/>
</dbReference>
<dbReference type="SMART" id="SM00382">
    <property type="entry name" value="AAA"/>
    <property type="match status" value="1"/>
</dbReference>
<dbReference type="Pfam" id="PF00005">
    <property type="entry name" value="ABC_tran"/>
    <property type="match status" value="1"/>
</dbReference>
<keyword evidence="5" id="KW-0029">Amino-acid transport</keyword>
<accession>A0A381SU81</accession>
<evidence type="ECO:0000259" key="7">
    <source>
        <dbReference type="PROSITE" id="PS51371"/>
    </source>
</evidence>
<dbReference type="PROSITE" id="PS00211">
    <property type="entry name" value="ABC_TRANSPORTER_1"/>
    <property type="match status" value="1"/>
</dbReference>
<evidence type="ECO:0000256" key="2">
    <source>
        <dbReference type="ARBA" id="ARBA00022448"/>
    </source>
</evidence>
<dbReference type="FunFam" id="3.40.50.300:FF:000201">
    <property type="entry name" value="Glycine betaine/L-proline ABC transporter ATP-binding protein"/>
    <property type="match status" value="1"/>
</dbReference>
<dbReference type="GO" id="GO:0031460">
    <property type="term" value="P:glycine betaine transport"/>
    <property type="evidence" value="ECO:0007669"/>
    <property type="project" value="InterPro"/>
</dbReference>
<dbReference type="InterPro" id="IPR051921">
    <property type="entry name" value="ABC_osmolyte_uptake_ATP-bind"/>
</dbReference>
<dbReference type="GO" id="GO:0016887">
    <property type="term" value="F:ATP hydrolysis activity"/>
    <property type="evidence" value="ECO:0007669"/>
    <property type="project" value="InterPro"/>
</dbReference>
<evidence type="ECO:0000259" key="6">
    <source>
        <dbReference type="PROSITE" id="PS50893"/>
    </source>
</evidence>
<evidence type="ECO:0000256" key="5">
    <source>
        <dbReference type="ARBA" id="ARBA00022970"/>
    </source>
</evidence>
<dbReference type="PROSITE" id="PS50893">
    <property type="entry name" value="ABC_TRANSPORTER_2"/>
    <property type="match status" value="1"/>
</dbReference>
<dbReference type="CDD" id="cd03294">
    <property type="entry name" value="ABC_Pro_Gly_Betaine"/>
    <property type="match status" value="1"/>
</dbReference>
<evidence type="ECO:0000256" key="4">
    <source>
        <dbReference type="ARBA" id="ARBA00022840"/>
    </source>
</evidence>
<dbReference type="InterPro" id="IPR003593">
    <property type="entry name" value="AAA+_ATPase"/>
</dbReference>
<dbReference type="GO" id="GO:0005524">
    <property type="term" value="F:ATP binding"/>
    <property type="evidence" value="ECO:0007669"/>
    <property type="project" value="UniProtKB-KW"/>
</dbReference>
<dbReference type="Gene3D" id="3.40.50.300">
    <property type="entry name" value="P-loop containing nucleotide triphosphate hydrolases"/>
    <property type="match status" value="1"/>
</dbReference>
<proteinExistence type="inferred from homology"/>
<dbReference type="InterPro" id="IPR003439">
    <property type="entry name" value="ABC_transporter-like_ATP-bd"/>
</dbReference>
<evidence type="ECO:0000313" key="8">
    <source>
        <dbReference type="EMBL" id="SVA07582.1"/>
    </source>
</evidence>
<dbReference type="Pfam" id="PF00571">
    <property type="entry name" value="CBS"/>
    <property type="match status" value="1"/>
</dbReference>
<organism evidence="8">
    <name type="scientific">marine metagenome</name>
    <dbReference type="NCBI Taxonomy" id="408172"/>
    <lineage>
        <taxon>unclassified sequences</taxon>
        <taxon>metagenomes</taxon>
        <taxon>ecological metagenomes</taxon>
    </lineage>
</organism>
<evidence type="ECO:0008006" key="9">
    <source>
        <dbReference type="Google" id="ProtNLM"/>
    </source>
</evidence>
<dbReference type="PANTHER" id="PTHR43869">
    <property type="entry name" value="GLYCINE BETAINE/PROLINE BETAINE TRANSPORT SYSTEM ATP-BINDING PROTEIN PROV"/>
    <property type="match status" value="1"/>
</dbReference>
<dbReference type="InterPro" id="IPR017871">
    <property type="entry name" value="ABC_transporter-like_CS"/>
</dbReference>